<accession>A0A951PLK3</accession>
<gene>
    <name evidence="1" type="ORF">KME25_12165</name>
</gene>
<protein>
    <submittedName>
        <fullName evidence="1">Uncharacterized protein</fullName>
    </submittedName>
</protein>
<sequence length="140" mass="15806">MASEQEVKRYLAYWFQLGKKVVIRNGESALLPQPIFTGDRYSDEFEHIWKQVVSPASGDCYLEGTEQTIAELLTPQWTVSPCVRCDMPVPVKTVGMPPELCPCNDLPSWPNSELPAPRFSVCTQDRLSAIRDRLSKASPY</sequence>
<dbReference type="Proteomes" id="UP000753908">
    <property type="component" value="Unassembled WGS sequence"/>
</dbReference>
<dbReference type="EMBL" id="JAHHIF010000013">
    <property type="protein sequence ID" value="MBW4545184.1"/>
    <property type="molecule type" value="Genomic_DNA"/>
</dbReference>
<reference evidence="1" key="2">
    <citation type="journal article" date="2022" name="Microbiol. Resour. Announc.">
        <title>Metagenome Sequencing to Explore Phylogenomics of Terrestrial Cyanobacteria.</title>
        <authorList>
            <person name="Ward R.D."/>
            <person name="Stajich J.E."/>
            <person name="Johansen J.R."/>
            <person name="Huntemann M."/>
            <person name="Clum A."/>
            <person name="Foster B."/>
            <person name="Foster B."/>
            <person name="Roux S."/>
            <person name="Palaniappan K."/>
            <person name="Varghese N."/>
            <person name="Mukherjee S."/>
            <person name="Reddy T.B.K."/>
            <person name="Daum C."/>
            <person name="Copeland A."/>
            <person name="Chen I.A."/>
            <person name="Ivanova N.N."/>
            <person name="Kyrpides N.C."/>
            <person name="Shapiro N."/>
            <person name="Eloe-Fadrosh E.A."/>
            <person name="Pietrasiak N."/>
        </authorList>
    </citation>
    <scope>NUCLEOTIDE SEQUENCE</scope>
    <source>
        <strain evidence="1">CPER-KK1</strain>
    </source>
</reference>
<name>A0A951PLK3_9CYAN</name>
<evidence type="ECO:0000313" key="1">
    <source>
        <dbReference type="EMBL" id="MBW4545184.1"/>
    </source>
</evidence>
<comment type="caution">
    <text evidence="1">The sequence shown here is derived from an EMBL/GenBank/DDBJ whole genome shotgun (WGS) entry which is preliminary data.</text>
</comment>
<dbReference type="AlphaFoldDB" id="A0A951PLK3"/>
<reference evidence="1" key="1">
    <citation type="submission" date="2021-05" db="EMBL/GenBank/DDBJ databases">
        <authorList>
            <person name="Pietrasiak N."/>
            <person name="Ward R."/>
            <person name="Stajich J.E."/>
            <person name="Kurbessoian T."/>
        </authorList>
    </citation>
    <scope>NUCLEOTIDE SEQUENCE</scope>
    <source>
        <strain evidence="1">CPER-KK1</strain>
    </source>
</reference>
<organism evidence="1 2">
    <name type="scientific">Symplocastrum torsivum CPER-KK1</name>
    <dbReference type="NCBI Taxonomy" id="450513"/>
    <lineage>
        <taxon>Bacteria</taxon>
        <taxon>Bacillati</taxon>
        <taxon>Cyanobacteriota</taxon>
        <taxon>Cyanophyceae</taxon>
        <taxon>Oscillatoriophycideae</taxon>
        <taxon>Oscillatoriales</taxon>
        <taxon>Microcoleaceae</taxon>
        <taxon>Symplocastrum</taxon>
    </lineage>
</organism>
<evidence type="ECO:0000313" key="2">
    <source>
        <dbReference type="Proteomes" id="UP000753908"/>
    </source>
</evidence>
<proteinExistence type="predicted"/>